<keyword evidence="2" id="KW-1133">Transmembrane helix</keyword>
<keyword evidence="2" id="KW-0812">Transmembrane</keyword>
<protein>
    <recommendedName>
        <fullName evidence="3">Anti-sigma K factor RskA C-terminal domain-containing protein</fullName>
    </recommendedName>
</protein>
<comment type="caution">
    <text evidence="4">The sequence shown here is derived from an EMBL/GenBank/DDBJ whole genome shotgun (WGS) entry which is preliminary data.</text>
</comment>
<accession>A0ABP5MPX7</accession>
<dbReference type="EMBL" id="BAAAQT010000008">
    <property type="protein sequence ID" value="GAA2176597.1"/>
    <property type="molecule type" value="Genomic_DNA"/>
</dbReference>
<feature type="transmembrane region" description="Helical" evidence="2">
    <location>
        <begin position="138"/>
        <end position="160"/>
    </location>
</feature>
<evidence type="ECO:0000256" key="1">
    <source>
        <dbReference type="SAM" id="MobiDB-lite"/>
    </source>
</evidence>
<organism evidence="4 5">
    <name type="scientific">Agrococcus versicolor</name>
    <dbReference type="NCBI Taxonomy" id="501482"/>
    <lineage>
        <taxon>Bacteria</taxon>
        <taxon>Bacillati</taxon>
        <taxon>Actinomycetota</taxon>
        <taxon>Actinomycetes</taxon>
        <taxon>Micrococcales</taxon>
        <taxon>Microbacteriaceae</taxon>
        <taxon>Agrococcus</taxon>
    </lineage>
</organism>
<dbReference type="Proteomes" id="UP001501599">
    <property type="component" value="Unassembled WGS sequence"/>
</dbReference>
<feature type="compositionally biased region" description="Low complexity" evidence="1">
    <location>
        <begin position="86"/>
        <end position="107"/>
    </location>
</feature>
<evidence type="ECO:0000259" key="3">
    <source>
        <dbReference type="Pfam" id="PF10099"/>
    </source>
</evidence>
<name>A0ABP5MPX7_9MICO</name>
<keyword evidence="2" id="KW-0472">Membrane</keyword>
<proteinExistence type="predicted"/>
<evidence type="ECO:0000313" key="4">
    <source>
        <dbReference type="EMBL" id="GAA2176597.1"/>
    </source>
</evidence>
<dbReference type="RefSeq" id="WP_344345028.1">
    <property type="nucleotide sequence ID" value="NZ_BAAAQT010000008.1"/>
</dbReference>
<feature type="region of interest" description="Disordered" evidence="1">
    <location>
        <begin position="73"/>
        <end position="111"/>
    </location>
</feature>
<feature type="domain" description="Anti-sigma K factor RskA C-terminal" evidence="3">
    <location>
        <begin position="141"/>
        <end position="268"/>
    </location>
</feature>
<gene>
    <name evidence="4" type="ORF">GCM10009846_31030</name>
</gene>
<dbReference type="Pfam" id="PF10099">
    <property type="entry name" value="RskA_C"/>
    <property type="match status" value="1"/>
</dbReference>
<reference evidence="5" key="1">
    <citation type="journal article" date="2019" name="Int. J. Syst. Evol. Microbiol.">
        <title>The Global Catalogue of Microorganisms (GCM) 10K type strain sequencing project: providing services to taxonomists for standard genome sequencing and annotation.</title>
        <authorList>
            <consortium name="The Broad Institute Genomics Platform"/>
            <consortium name="The Broad Institute Genome Sequencing Center for Infectious Disease"/>
            <person name="Wu L."/>
            <person name="Ma J."/>
        </authorList>
    </citation>
    <scope>NUCLEOTIDE SEQUENCE [LARGE SCALE GENOMIC DNA]</scope>
    <source>
        <strain evidence="5">JCM 16026</strain>
    </source>
</reference>
<sequence length="276" mass="28966">MQHIPHDDLAWRAASRVDGVGPIDEHLRVCQQCADDLAALQRTVSRFRVDSVEPVVLPPGLWDRIAAEVATVEPGSPAPDVPDQVPAGDAAGPQAARAADPADASGDVVTGRIGGVDGERTLVRPPRRGRRRRFSGRALLAACAVTAFVIAGGVGIGVWASQRPPADTVLASVPLEPLTDGLDGASAEIVERDGHRVLVIDADVLPTAEGGYLDVWLIDPDVVGMVNLGILDGTSGEYVLPDDLDLDEFPIVDVSIEQLDGDPTHSGDSVWRGTLA</sequence>
<evidence type="ECO:0000256" key="2">
    <source>
        <dbReference type="SAM" id="Phobius"/>
    </source>
</evidence>
<dbReference type="InterPro" id="IPR018764">
    <property type="entry name" value="RskA_C"/>
</dbReference>
<evidence type="ECO:0000313" key="5">
    <source>
        <dbReference type="Proteomes" id="UP001501599"/>
    </source>
</evidence>
<keyword evidence="5" id="KW-1185">Reference proteome</keyword>